<keyword evidence="9 10" id="KW-0234">DNA repair</keyword>
<evidence type="ECO:0000313" key="13">
    <source>
        <dbReference type="Proteomes" id="UP000245474"/>
    </source>
</evidence>
<dbReference type="EMBL" id="QFFI01000020">
    <property type="protein sequence ID" value="PWG62361.1"/>
    <property type="molecule type" value="Genomic_DNA"/>
</dbReference>
<evidence type="ECO:0000256" key="8">
    <source>
        <dbReference type="ARBA" id="ARBA00023125"/>
    </source>
</evidence>
<dbReference type="GO" id="GO:0009338">
    <property type="term" value="C:exodeoxyribonuclease V complex"/>
    <property type="evidence" value="ECO:0007669"/>
    <property type="project" value="InterPro"/>
</dbReference>
<name>A0A2U2MZF1_9GAMM</name>
<dbReference type="InterPro" id="IPR027417">
    <property type="entry name" value="P-loop_NTPase"/>
</dbReference>
<keyword evidence="2 10" id="KW-0547">Nucleotide-binding</keyword>
<dbReference type="Pfam" id="PF04257">
    <property type="entry name" value="Exonuc_V_gamma"/>
    <property type="match status" value="1"/>
</dbReference>
<evidence type="ECO:0000256" key="3">
    <source>
        <dbReference type="ARBA" id="ARBA00022763"/>
    </source>
</evidence>
<comment type="miscellaneous">
    <text evidence="10">In the RecBCD complex, RecB has a slow 3'-5' helicase, an exonuclease activity and loads RecA onto ssDNA, RecD has a fast 5'-3' helicase activity, while RecC stimulates the ATPase and processivity of the RecB helicase and contributes to recognition of the Chi site.</text>
</comment>
<dbReference type="InterPro" id="IPR013986">
    <property type="entry name" value="DExx_box_DNA_helicase_dom_sf"/>
</dbReference>
<keyword evidence="8 10" id="KW-0238">DNA-binding</keyword>
<proteinExistence type="inferred from homology"/>
<dbReference type="Pfam" id="PF17946">
    <property type="entry name" value="RecC_C"/>
    <property type="match status" value="1"/>
</dbReference>
<dbReference type="GO" id="GO:0003677">
    <property type="term" value="F:DNA binding"/>
    <property type="evidence" value="ECO:0007669"/>
    <property type="project" value="UniProtKB-UniRule"/>
</dbReference>
<dbReference type="Gene3D" id="3.40.50.300">
    <property type="entry name" value="P-loop containing nucleotide triphosphate hydrolases"/>
    <property type="match status" value="2"/>
</dbReference>
<dbReference type="Gene3D" id="3.40.50.10930">
    <property type="match status" value="1"/>
</dbReference>
<keyword evidence="13" id="KW-1185">Reference proteome</keyword>
<evidence type="ECO:0000313" key="12">
    <source>
        <dbReference type="EMBL" id="PWG62361.1"/>
    </source>
</evidence>
<dbReference type="InterPro" id="IPR011335">
    <property type="entry name" value="Restrct_endonuc-II-like"/>
</dbReference>
<dbReference type="OrthoDB" id="9762834at2"/>
<keyword evidence="1 10" id="KW-0540">Nuclease</keyword>
<dbReference type="SUPFAM" id="SSF52980">
    <property type="entry name" value="Restriction endonuclease-like"/>
    <property type="match status" value="1"/>
</dbReference>
<evidence type="ECO:0000256" key="4">
    <source>
        <dbReference type="ARBA" id="ARBA00022801"/>
    </source>
</evidence>
<keyword evidence="5 10" id="KW-0347">Helicase</keyword>
<evidence type="ECO:0000256" key="1">
    <source>
        <dbReference type="ARBA" id="ARBA00022722"/>
    </source>
</evidence>
<feature type="domain" description="RecC C-terminal" evidence="11">
    <location>
        <begin position="849"/>
        <end position="1091"/>
    </location>
</feature>
<comment type="function">
    <text evidence="10">A helicase/nuclease that prepares dsDNA breaks (DSB) for recombinational DNA repair. Binds to DSBs and unwinds DNA via a highly rapid and processive ATP-dependent bidirectional helicase activity. Unwinds dsDNA until it encounters a Chi (crossover hotspot instigator) sequence from the 3' direction. Cuts ssDNA a few nucleotides 3' to the Chi site. The properties and activities of the enzyme are changed at Chi. The Chi-altered holoenzyme produces a long 3'-ssDNA overhang and facilitates RecA-binding to the ssDNA for homologous DNA recombination and repair. Holoenzyme degrades any linearized DNA that is unable to undergo homologous recombination. In the holoenzyme this subunit recognizes the wild-type Chi sequence, and when added to isolated RecB increases its ATP-dependent helicase processivity.</text>
</comment>
<dbReference type="Proteomes" id="UP000245474">
    <property type="component" value="Unassembled WGS sequence"/>
</dbReference>
<keyword evidence="7 10" id="KW-0067">ATP-binding</keyword>
<evidence type="ECO:0000256" key="6">
    <source>
        <dbReference type="ARBA" id="ARBA00022839"/>
    </source>
</evidence>
<evidence type="ECO:0000259" key="11">
    <source>
        <dbReference type="Pfam" id="PF17946"/>
    </source>
</evidence>
<dbReference type="InterPro" id="IPR006697">
    <property type="entry name" value="RecC"/>
</dbReference>
<protein>
    <recommendedName>
        <fullName evidence="10">RecBCD enzyme subunit RecC</fullName>
    </recommendedName>
    <alternativeName>
        <fullName evidence="10">Exonuclease V subunit RecC</fullName>
        <shortName evidence="10">ExoV subunit RecC</shortName>
    </alternativeName>
    <alternativeName>
        <fullName evidence="10">Helicase/nuclease RecBCD subunit RecC</fullName>
    </alternativeName>
</protein>
<dbReference type="SUPFAM" id="SSF52540">
    <property type="entry name" value="P-loop containing nucleoside triphosphate hydrolases"/>
    <property type="match status" value="2"/>
</dbReference>
<dbReference type="InterPro" id="IPR041500">
    <property type="entry name" value="RecC_C"/>
</dbReference>
<dbReference type="NCBIfam" id="TIGR01450">
    <property type="entry name" value="recC"/>
    <property type="match status" value="1"/>
</dbReference>
<keyword evidence="6 10" id="KW-0269">Exonuclease</keyword>
<dbReference type="PIRSF" id="PIRSF000980">
    <property type="entry name" value="RecC"/>
    <property type="match status" value="1"/>
</dbReference>
<evidence type="ECO:0000256" key="2">
    <source>
        <dbReference type="ARBA" id="ARBA00022741"/>
    </source>
</evidence>
<dbReference type="Gene3D" id="1.10.10.990">
    <property type="match status" value="1"/>
</dbReference>
<dbReference type="GO" id="GO:0003678">
    <property type="term" value="F:DNA helicase activity"/>
    <property type="evidence" value="ECO:0007669"/>
    <property type="project" value="UniProtKB-UniRule"/>
</dbReference>
<comment type="subunit">
    <text evidence="10">Heterotrimer of RecB, RecC and RecD. All subunits contribute to DNA-binding.</text>
</comment>
<comment type="similarity">
    <text evidence="10">Belongs to the RecC family.</text>
</comment>
<dbReference type="HAMAP" id="MF_01486">
    <property type="entry name" value="RecC"/>
    <property type="match status" value="1"/>
</dbReference>
<dbReference type="PANTHER" id="PTHR30591">
    <property type="entry name" value="RECBCD ENZYME SUBUNIT RECC"/>
    <property type="match status" value="1"/>
</dbReference>
<sequence>MYARGRPLTARIVPGFMVIHGNRLEDLRALAVEWLRRHPLAPLENEIFLVQSNGIAQWLKLALARAPEAPEGGCGIAAAVDVQLPARFLWSAYRGVLGADAVPAESPFAKEALTWRLMRLLPDLLHDPVFAPLQRFLSDDHDRRKRHQLALRLADLLDQYQVYRADWLSDWAEGRDVLRDARGHEAALAADHAWQPALWRAVLADLPASARQRSRAAVHEAFLRAAGELTARPPGLPRRVIVFGISSLPRQSLEALEALAGVSQVLLCVHNPCEHFWADIVPDRELLTGPRRRQARRPDMPADLSPEALHGHAHPLLAAWGKQGRDYIRLLDEHDDPERYRALFRTLSWQRIDLFEPHGEDCLLHQLQEDIRDLRPLSETRERWPAVPAEDDSIRFQIAHSPQREVEALHDRLLDCFSADPTLRPRDVIVMVPDVDRYAPHIEAVFGRLDPDDPRYIPFTVADRGRRGQAPLLIALEQLLRLPEARVAVSEVLDLLDVPALRRRFGLAEAALGRLHGWVEGAGVRWGLHARQRAALGLPDGFEQNSWAFGLRRMLLGYAVGEADPWQGIEPFAEVGGLEAAELGPLADLLETLDRWWQALAAEATPADWAVRLRALLDDCFHAAGEDDQLLLDRLLEALDDWESTCAEAGLEEPLPLAVVREHWLAAVDAPSLSRRFLAGAVNVCTLMPMRAIPFRVVCLLGMSDGDYPRSPQPVDFDLMARDYRPGDRSRREDDRYLFLEALLSARERLLVSWVGRSVQDNTARPPSVLVGQLRDHLAAGWRSAEGADLLAQLTVDQPLQPFSPALFPVEDDARLFTYAREWQAVHRSVAPTPPPARLPAVSPTEPLAPAVLGRFLASPPRAFFTGRLQVVLEDEAATAEDLEPFAVEGLGAWQLRRQLADVALAPLPPDAAAARSRLDAGLERLRRSGALPPAAPGEAAAAALAEAVTPLLDGVLEWCEAYPERVSPEAALRFEHAGVVVEAWPEGLRRAADGRTLQLAHSVGRLRIGSRPYWRYDSAAPSWVAHLLACTVVGPVTTVLVAADAALRLDPLTAEAAGEHLRALMEAWLEGQREPLPVTCQSACAWLEALTLERDAQADAASVYAGQGQQSGEVDHSPYLARAFPTAEALLADSRFPALAERLYRPLHAALQTPPEASA</sequence>
<dbReference type="GO" id="GO:0005524">
    <property type="term" value="F:ATP binding"/>
    <property type="evidence" value="ECO:0007669"/>
    <property type="project" value="UniProtKB-UniRule"/>
</dbReference>
<gene>
    <name evidence="10 12" type="primary">recC</name>
    <name evidence="12" type="ORF">DEM34_12805</name>
</gene>
<evidence type="ECO:0000256" key="5">
    <source>
        <dbReference type="ARBA" id="ARBA00022806"/>
    </source>
</evidence>
<organism evidence="12 13">
    <name type="scientific">Sediminicurvatus halobius</name>
    <dbReference type="NCBI Taxonomy" id="2182432"/>
    <lineage>
        <taxon>Bacteria</taxon>
        <taxon>Pseudomonadati</taxon>
        <taxon>Pseudomonadota</taxon>
        <taxon>Gammaproteobacteria</taxon>
        <taxon>Chromatiales</taxon>
        <taxon>Ectothiorhodospiraceae</taxon>
        <taxon>Sediminicurvatus</taxon>
    </lineage>
</organism>
<dbReference type="PANTHER" id="PTHR30591:SF1">
    <property type="entry name" value="RECBCD ENZYME SUBUNIT RECC"/>
    <property type="match status" value="1"/>
</dbReference>
<keyword evidence="3 10" id="KW-0227">DNA damage</keyword>
<dbReference type="GO" id="GO:0008854">
    <property type="term" value="F:exodeoxyribonuclease V activity"/>
    <property type="evidence" value="ECO:0007669"/>
    <property type="project" value="InterPro"/>
</dbReference>
<dbReference type="AlphaFoldDB" id="A0A2U2MZF1"/>
<keyword evidence="4 10" id="KW-0378">Hydrolase</keyword>
<dbReference type="GO" id="GO:0000724">
    <property type="term" value="P:double-strand break repair via homologous recombination"/>
    <property type="evidence" value="ECO:0007669"/>
    <property type="project" value="UniProtKB-UniRule"/>
</dbReference>
<dbReference type="Gene3D" id="1.10.10.160">
    <property type="match status" value="1"/>
</dbReference>
<comment type="caution">
    <text evidence="12">The sequence shown here is derived from an EMBL/GenBank/DDBJ whole genome shotgun (WGS) entry which is preliminary data.</text>
</comment>
<accession>A0A2U2MZF1</accession>
<evidence type="ECO:0000256" key="7">
    <source>
        <dbReference type="ARBA" id="ARBA00022840"/>
    </source>
</evidence>
<reference evidence="12 13" key="1">
    <citation type="submission" date="2018-05" db="EMBL/GenBank/DDBJ databases">
        <title>Spiribacter halobius sp. nov., a moderately halophilic bacterium isolated from marine solar saltern.</title>
        <authorList>
            <person name="Zheng W.-S."/>
            <person name="Lu D.-C."/>
            <person name="Du Z.-J."/>
        </authorList>
    </citation>
    <scope>NUCLEOTIDE SEQUENCE [LARGE SCALE GENOMIC DNA]</scope>
    <source>
        <strain evidence="12 13">E85</strain>
    </source>
</reference>
<evidence type="ECO:0000256" key="9">
    <source>
        <dbReference type="ARBA" id="ARBA00023204"/>
    </source>
</evidence>
<evidence type="ECO:0000256" key="10">
    <source>
        <dbReference type="HAMAP-Rule" id="MF_01486"/>
    </source>
</evidence>